<keyword evidence="3" id="KW-1185">Reference proteome</keyword>
<protein>
    <submittedName>
        <fullName evidence="2">Uncharacterized protein</fullName>
    </submittedName>
</protein>
<dbReference type="Proteomes" id="UP001642520">
    <property type="component" value="Unassembled WGS sequence"/>
</dbReference>
<feature type="signal peptide" evidence="1">
    <location>
        <begin position="1"/>
        <end position="20"/>
    </location>
</feature>
<comment type="caution">
    <text evidence="2">The sequence shown here is derived from an EMBL/GenBank/DDBJ whole genome shotgun (WGS) entry which is preliminary data.</text>
</comment>
<feature type="chain" id="PRO_5045278648" evidence="1">
    <location>
        <begin position="21"/>
        <end position="348"/>
    </location>
</feature>
<evidence type="ECO:0000313" key="3">
    <source>
        <dbReference type="Proteomes" id="UP001642520"/>
    </source>
</evidence>
<gene>
    <name evidence="2" type="ORF">XYLVIOL_LOCUS4365</name>
</gene>
<proteinExistence type="predicted"/>
<keyword evidence="1" id="KW-0732">Signal</keyword>
<name>A0ABP1NK78_XYLVO</name>
<reference evidence="2 3" key="1">
    <citation type="submission" date="2024-08" db="EMBL/GenBank/DDBJ databases">
        <authorList>
            <person name="Will J Nash"/>
            <person name="Angela Man"/>
            <person name="Seanna McTaggart"/>
            <person name="Kendall Baker"/>
            <person name="Tom Barker"/>
            <person name="Leah Catchpole"/>
            <person name="Alex Durrant"/>
            <person name="Karim Gharbi"/>
            <person name="Naomi Irish"/>
            <person name="Gemy Kaithakottil"/>
            <person name="Debby Ku"/>
            <person name="Aaliyah Providence"/>
            <person name="Felix Shaw"/>
            <person name="David Swarbreck"/>
            <person name="Chris Watkins"/>
            <person name="Ann M. McCartney"/>
            <person name="Giulio Formenti"/>
            <person name="Alice Mouton"/>
            <person name="Noel Vella"/>
            <person name="Bjorn M von Reumont"/>
            <person name="Adriana Vella"/>
            <person name="Wilfried Haerty"/>
        </authorList>
    </citation>
    <scope>NUCLEOTIDE SEQUENCE [LARGE SCALE GENOMIC DNA]</scope>
</reference>
<evidence type="ECO:0000313" key="2">
    <source>
        <dbReference type="EMBL" id="CAL7940188.1"/>
    </source>
</evidence>
<organism evidence="2 3">
    <name type="scientific">Xylocopa violacea</name>
    <name type="common">Violet carpenter bee</name>
    <name type="synonym">Apis violacea</name>
    <dbReference type="NCBI Taxonomy" id="135666"/>
    <lineage>
        <taxon>Eukaryota</taxon>
        <taxon>Metazoa</taxon>
        <taxon>Ecdysozoa</taxon>
        <taxon>Arthropoda</taxon>
        <taxon>Hexapoda</taxon>
        <taxon>Insecta</taxon>
        <taxon>Pterygota</taxon>
        <taxon>Neoptera</taxon>
        <taxon>Endopterygota</taxon>
        <taxon>Hymenoptera</taxon>
        <taxon>Apocrita</taxon>
        <taxon>Aculeata</taxon>
        <taxon>Apoidea</taxon>
        <taxon>Anthophila</taxon>
        <taxon>Apidae</taxon>
        <taxon>Xylocopa</taxon>
        <taxon>Xylocopa</taxon>
    </lineage>
</organism>
<dbReference type="EMBL" id="CAXAJV020001290">
    <property type="protein sequence ID" value="CAL7940188.1"/>
    <property type="molecule type" value="Genomic_DNA"/>
</dbReference>
<sequence length="348" mass="34788">MRAFVASLLVVSLIAASASASVKRLEKRGLIAGNGNSHGFDESGGVTSQVTFEGQGAPSSSQYLPPVSSVSVIKKPYPVSSVSVPTYNVQSVPSYSNSLPAPSYGVPALTPAPSYNVHVPVPSYTPSVSVPVPSYAPSVSLPVPSYTHSVSAQVPSFSVPVAASVPSYSGHVSAPSYSGSVSLPSSSYGVPSLSSVPVYSASVPSQSLAVPQPVSVGSSVNNGVSVGLASVPSTSYGVPSAAVSSVPSASVSFTSASYKVPSGYAPESGLSAGLSVGQFSVPSKSYGVPSPVVHGGGLAADYSVGSVGSVSSSHNLGSDTSYDVQSTSVQLEQDNGYSYPVPSKKLII</sequence>
<accession>A0ABP1NK78</accession>
<evidence type="ECO:0000256" key="1">
    <source>
        <dbReference type="SAM" id="SignalP"/>
    </source>
</evidence>